<dbReference type="AlphaFoldDB" id="A0A8K0C5F9"/>
<dbReference type="InterPro" id="IPR000504">
    <property type="entry name" value="RRM_dom"/>
</dbReference>
<dbReference type="InterPro" id="IPR012677">
    <property type="entry name" value="Nucleotide-bd_a/b_plait_sf"/>
</dbReference>
<proteinExistence type="predicted"/>
<evidence type="ECO:0000313" key="5">
    <source>
        <dbReference type="Proteomes" id="UP000801492"/>
    </source>
</evidence>
<dbReference type="InterPro" id="IPR035979">
    <property type="entry name" value="RBD_domain_sf"/>
</dbReference>
<evidence type="ECO:0000256" key="2">
    <source>
        <dbReference type="PROSITE-ProRule" id="PRU00176"/>
    </source>
</evidence>
<evidence type="ECO:0000313" key="4">
    <source>
        <dbReference type="EMBL" id="KAF2879062.1"/>
    </source>
</evidence>
<keyword evidence="1 2" id="KW-0694">RNA-binding</keyword>
<dbReference type="PANTHER" id="PTHR21245">
    <property type="entry name" value="HETEROGENEOUS NUCLEAR RIBONUCLEOPROTEIN"/>
    <property type="match status" value="1"/>
</dbReference>
<dbReference type="GO" id="GO:0003723">
    <property type="term" value="F:RNA binding"/>
    <property type="evidence" value="ECO:0007669"/>
    <property type="project" value="UniProtKB-UniRule"/>
</dbReference>
<dbReference type="PROSITE" id="PS50102">
    <property type="entry name" value="RRM"/>
    <property type="match status" value="2"/>
</dbReference>
<name>A0A8K0C5F9_IGNLU</name>
<evidence type="ECO:0000256" key="1">
    <source>
        <dbReference type="ARBA" id="ARBA00022884"/>
    </source>
</evidence>
<protein>
    <recommendedName>
        <fullName evidence="3">RRM domain-containing protein</fullName>
    </recommendedName>
</protein>
<comment type="caution">
    <text evidence="4">The sequence shown here is derived from an EMBL/GenBank/DDBJ whole genome shotgun (WGS) entry which is preliminary data.</text>
</comment>
<evidence type="ECO:0000259" key="3">
    <source>
        <dbReference type="PROSITE" id="PS50102"/>
    </source>
</evidence>
<organism evidence="4 5">
    <name type="scientific">Ignelater luminosus</name>
    <name type="common">Cucubano</name>
    <name type="synonym">Pyrophorus luminosus</name>
    <dbReference type="NCBI Taxonomy" id="2038154"/>
    <lineage>
        <taxon>Eukaryota</taxon>
        <taxon>Metazoa</taxon>
        <taxon>Ecdysozoa</taxon>
        <taxon>Arthropoda</taxon>
        <taxon>Hexapoda</taxon>
        <taxon>Insecta</taxon>
        <taxon>Pterygota</taxon>
        <taxon>Neoptera</taxon>
        <taxon>Endopterygota</taxon>
        <taxon>Coleoptera</taxon>
        <taxon>Polyphaga</taxon>
        <taxon>Elateriformia</taxon>
        <taxon>Elateroidea</taxon>
        <taxon>Elateridae</taxon>
        <taxon>Agrypninae</taxon>
        <taxon>Pyrophorini</taxon>
        <taxon>Ignelater</taxon>
    </lineage>
</organism>
<dbReference type="EMBL" id="VTPC01091235">
    <property type="protein sequence ID" value="KAF2879062.1"/>
    <property type="molecule type" value="Genomic_DNA"/>
</dbReference>
<dbReference type="OrthoDB" id="3800936at2759"/>
<dbReference type="Pfam" id="PF00076">
    <property type="entry name" value="RRM_1"/>
    <property type="match status" value="1"/>
</dbReference>
<sequence>MNTSVRPTRQNFTRNHERGENIKKRLQKLEAVTNCPVIHINGQRVCGPPRKWNKPVPVDGSEIFVGNIPRWILEDELMEIFSLVGNIYVIRLMIDFNGFNRGFAFITYEDSEQAEMAVKYLNNFRIRPKHCIGVYKSVDNRRLFIGGIPEEKTREEVKVALERYVEDLTDVIMYSSHSHNITQICNRGYVFAEFKTHRSAAIARRLLNFDVKLWEDASSPVSVDWADPIPEVDPHIIATVRFL</sequence>
<reference evidence="4" key="1">
    <citation type="submission" date="2019-08" db="EMBL/GenBank/DDBJ databases">
        <title>The genome of the North American firefly Photinus pyralis.</title>
        <authorList>
            <consortium name="Photinus pyralis genome working group"/>
            <person name="Fallon T.R."/>
            <person name="Sander Lower S.E."/>
            <person name="Weng J.-K."/>
        </authorList>
    </citation>
    <scope>NUCLEOTIDE SEQUENCE</scope>
    <source>
        <strain evidence="4">TRF0915ILg1</strain>
        <tissue evidence="4">Whole body</tissue>
    </source>
</reference>
<accession>A0A8K0C5F9</accession>
<keyword evidence="5" id="KW-1185">Reference proteome</keyword>
<feature type="domain" description="RRM" evidence="3">
    <location>
        <begin position="61"/>
        <end position="145"/>
    </location>
</feature>
<feature type="domain" description="RRM" evidence="3">
    <location>
        <begin position="141"/>
        <end position="228"/>
    </location>
</feature>
<dbReference type="Gene3D" id="3.30.70.330">
    <property type="match status" value="2"/>
</dbReference>
<dbReference type="SUPFAM" id="SSF54928">
    <property type="entry name" value="RNA-binding domain, RBD"/>
    <property type="match status" value="2"/>
</dbReference>
<dbReference type="Proteomes" id="UP000801492">
    <property type="component" value="Unassembled WGS sequence"/>
</dbReference>
<gene>
    <name evidence="4" type="ORF">ILUMI_27115</name>
</gene>
<dbReference type="SMART" id="SM00360">
    <property type="entry name" value="RRM"/>
    <property type="match status" value="2"/>
</dbReference>